<evidence type="ECO:0000313" key="3">
    <source>
        <dbReference type="EMBL" id="KAK1320635.1"/>
    </source>
</evidence>
<keyword evidence="1" id="KW-0175">Coiled coil</keyword>
<proteinExistence type="predicted"/>
<dbReference type="Pfam" id="PF01486">
    <property type="entry name" value="K-box"/>
    <property type="match status" value="1"/>
</dbReference>
<name>A0AAV9F4E0_ACOCL</name>
<dbReference type="GO" id="GO:0005634">
    <property type="term" value="C:nucleus"/>
    <property type="evidence" value="ECO:0007669"/>
    <property type="project" value="InterPro"/>
</dbReference>
<protein>
    <submittedName>
        <fullName evidence="3">MADS-box transcription factor 6</fullName>
    </submittedName>
</protein>
<reference evidence="3" key="2">
    <citation type="submission" date="2023-06" db="EMBL/GenBank/DDBJ databases">
        <authorList>
            <person name="Ma L."/>
            <person name="Liu K.-W."/>
            <person name="Li Z."/>
            <person name="Hsiao Y.-Y."/>
            <person name="Qi Y."/>
            <person name="Fu T."/>
            <person name="Tang G."/>
            <person name="Zhang D."/>
            <person name="Sun W.-H."/>
            <person name="Liu D.-K."/>
            <person name="Li Y."/>
            <person name="Chen G.-Z."/>
            <person name="Liu X.-D."/>
            <person name="Liao X.-Y."/>
            <person name="Jiang Y.-T."/>
            <person name="Yu X."/>
            <person name="Hao Y."/>
            <person name="Huang J."/>
            <person name="Zhao X.-W."/>
            <person name="Ke S."/>
            <person name="Chen Y.-Y."/>
            <person name="Wu W.-L."/>
            <person name="Hsu J.-L."/>
            <person name="Lin Y.-F."/>
            <person name="Huang M.-D."/>
            <person name="Li C.-Y."/>
            <person name="Huang L."/>
            <person name="Wang Z.-W."/>
            <person name="Zhao X."/>
            <person name="Zhong W.-Y."/>
            <person name="Peng D.-H."/>
            <person name="Ahmad S."/>
            <person name="Lan S."/>
            <person name="Zhang J.-S."/>
            <person name="Tsai W.-C."/>
            <person name="Van De Peer Y."/>
            <person name="Liu Z.-J."/>
        </authorList>
    </citation>
    <scope>NUCLEOTIDE SEQUENCE</scope>
    <source>
        <strain evidence="3">CP</strain>
        <tissue evidence="3">Leaves</tissue>
    </source>
</reference>
<sequence>MPNKEGRLLSKTLERYQRCSYNPQDNNAADREVQNWYQEVSKLKAKYESLLRSQRNLLGEDLGPLSVKELQQLERQLEIALTQTRQRKMKHKHIKILFLYSDTTDARADGRAQEKDVPTAIVALAPSLPHSRLGSNANKVTSLTPSSTPFLGPDSNIQVPQPTYDSSTIPNSVQNPNSYEPSLKGREIETALSISNTVQNPNPSTMPLKGMEIEGLTSLAFNTDPCNIHHLPTSAQCYDTLAPASNIHTKSSNYKESQNSELKTLGMGQEDSSKKANPYANVIDMLAKERLSVERQLGDLNRQLKDKLEAEGVSFRGVQEGPSWDSATVVTNNVFPMQPSQSNPMECEPTLHIGYHQFVPQEATMSRGGNNENNFMQGWVL</sequence>
<dbReference type="GO" id="GO:0003700">
    <property type="term" value="F:DNA-binding transcription factor activity"/>
    <property type="evidence" value="ECO:0007669"/>
    <property type="project" value="InterPro"/>
</dbReference>
<dbReference type="Proteomes" id="UP001180020">
    <property type="component" value="Unassembled WGS sequence"/>
</dbReference>
<dbReference type="InterPro" id="IPR002487">
    <property type="entry name" value="TF_Kbox"/>
</dbReference>
<dbReference type="PROSITE" id="PS51297">
    <property type="entry name" value="K_BOX"/>
    <property type="match status" value="1"/>
</dbReference>
<feature type="coiled-coil region" evidence="1">
    <location>
        <begin position="26"/>
        <end position="87"/>
    </location>
</feature>
<reference evidence="3" key="1">
    <citation type="journal article" date="2023" name="Nat. Commun.">
        <title>Diploid and tetraploid genomes of Acorus and the evolution of monocots.</title>
        <authorList>
            <person name="Ma L."/>
            <person name="Liu K.W."/>
            <person name="Li Z."/>
            <person name="Hsiao Y.Y."/>
            <person name="Qi Y."/>
            <person name="Fu T."/>
            <person name="Tang G.D."/>
            <person name="Zhang D."/>
            <person name="Sun W.H."/>
            <person name="Liu D.K."/>
            <person name="Li Y."/>
            <person name="Chen G.Z."/>
            <person name="Liu X.D."/>
            <person name="Liao X.Y."/>
            <person name="Jiang Y.T."/>
            <person name="Yu X."/>
            <person name="Hao Y."/>
            <person name="Huang J."/>
            <person name="Zhao X.W."/>
            <person name="Ke S."/>
            <person name="Chen Y.Y."/>
            <person name="Wu W.L."/>
            <person name="Hsu J.L."/>
            <person name="Lin Y.F."/>
            <person name="Huang M.D."/>
            <person name="Li C.Y."/>
            <person name="Huang L."/>
            <person name="Wang Z.W."/>
            <person name="Zhao X."/>
            <person name="Zhong W.Y."/>
            <person name="Peng D.H."/>
            <person name="Ahmad S."/>
            <person name="Lan S."/>
            <person name="Zhang J.S."/>
            <person name="Tsai W.C."/>
            <person name="Van de Peer Y."/>
            <person name="Liu Z.J."/>
        </authorList>
    </citation>
    <scope>NUCLEOTIDE SEQUENCE</scope>
    <source>
        <strain evidence="3">CP</strain>
    </source>
</reference>
<keyword evidence="4" id="KW-1185">Reference proteome</keyword>
<gene>
    <name evidence="3" type="primary">MADS6</name>
    <name evidence="3" type="ORF">QJS10_CPA03g02016</name>
</gene>
<dbReference type="AlphaFoldDB" id="A0AAV9F4E0"/>
<evidence type="ECO:0000256" key="1">
    <source>
        <dbReference type="SAM" id="Coils"/>
    </source>
</evidence>
<feature type="domain" description="K-box" evidence="2">
    <location>
        <begin position="33"/>
        <end position="116"/>
    </location>
</feature>
<organism evidence="3 4">
    <name type="scientific">Acorus calamus</name>
    <name type="common">Sweet flag</name>
    <dbReference type="NCBI Taxonomy" id="4465"/>
    <lineage>
        <taxon>Eukaryota</taxon>
        <taxon>Viridiplantae</taxon>
        <taxon>Streptophyta</taxon>
        <taxon>Embryophyta</taxon>
        <taxon>Tracheophyta</taxon>
        <taxon>Spermatophyta</taxon>
        <taxon>Magnoliopsida</taxon>
        <taxon>Liliopsida</taxon>
        <taxon>Acoraceae</taxon>
        <taxon>Acorus</taxon>
    </lineage>
</organism>
<comment type="caution">
    <text evidence="3">The sequence shown here is derived from an EMBL/GenBank/DDBJ whole genome shotgun (WGS) entry which is preliminary data.</text>
</comment>
<dbReference type="EMBL" id="JAUJYO010000003">
    <property type="protein sequence ID" value="KAK1320635.1"/>
    <property type="molecule type" value="Genomic_DNA"/>
</dbReference>
<accession>A0AAV9F4E0</accession>
<evidence type="ECO:0000259" key="2">
    <source>
        <dbReference type="PROSITE" id="PS51297"/>
    </source>
</evidence>
<evidence type="ECO:0000313" key="4">
    <source>
        <dbReference type="Proteomes" id="UP001180020"/>
    </source>
</evidence>